<reference evidence="2 3" key="1">
    <citation type="submission" date="2018-11" db="EMBL/GenBank/DDBJ databases">
        <title>Genomes From Bacteria Associated with the Canine Oral Cavity: a Test Case for Automated Genome-Based Taxonomic Assignment.</title>
        <authorList>
            <person name="Coil D.A."/>
            <person name="Jospin G."/>
            <person name="Darling A.E."/>
            <person name="Wallis C."/>
            <person name="Davis I.J."/>
            <person name="Harris S."/>
            <person name="Eisen J.A."/>
            <person name="Holcombe L.J."/>
            <person name="O'Flynn C."/>
        </authorList>
    </citation>
    <scope>NUCLEOTIDE SEQUENCE [LARGE SCALE GENOMIC DNA]</scope>
    <source>
        <strain evidence="2 3">OH2822_COT-296</strain>
    </source>
</reference>
<dbReference type="Proteomes" id="UP000280935">
    <property type="component" value="Unassembled WGS sequence"/>
</dbReference>
<dbReference type="InterPro" id="IPR017195">
    <property type="entry name" value="ABC_thiamin-permease_prd"/>
</dbReference>
<protein>
    <submittedName>
        <fullName evidence="2">ABC transporter permease</fullName>
    </submittedName>
</protein>
<evidence type="ECO:0000313" key="3">
    <source>
        <dbReference type="Proteomes" id="UP000280935"/>
    </source>
</evidence>
<dbReference type="RefSeq" id="WP_125228628.1">
    <property type="nucleotide sequence ID" value="NZ_RQYT01000032.1"/>
</dbReference>
<accession>A0A3P1WQ11</accession>
<feature type="transmembrane region" description="Helical" evidence="1">
    <location>
        <begin position="134"/>
        <end position="153"/>
    </location>
</feature>
<organism evidence="2 3">
    <name type="scientific">Arachnia propionica</name>
    <dbReference type="NCBI Taxonomy" id="1750"/>
    <lineage>
        <taxon>Bacteria</taxon>
        <taxon>Bacillati</taxon>
        <taxon>Actinomycetota</taxon>
        <taxon>Actinomycetes</taxon>
        <taxon>Propionibacteriales</taxon>
        <taxon>Propionibacteriaceae</taxon>
        <taxon>Arachnia</taxon>
    </lineage>
</organism>
<feature type="transmembrane region" description="Helical" evidence="1">
    <location>
        <begin position="165"/>
        <end position="190"/>
    </location>
</feature>
<name>A0A3P1WQ11_9ACTN</name>
<comment type="caution">
    <text evidence="2">The sequence shown here is derived from an EMBL/GenBank/DDBJ whole genome shotgun (WGS) entry which is preliminary data.</text>
</comment>
<feature type="transmembrane region" description="Helical" evidence="1">
    <location>
        <begin position="55"/>
        <end position="77"/>
    </location>
</feature>
<evidence type="ECO:0000256" key="1">
    <source>
        <dbReference type="SAM" id="Phobius"/>
    </source>
</evidence>
<keyword evidence="1" id="KW-0812">Transmembrane</keyword>
<evidence type="ECO:0000313" key="2">
    <source>
        <dbReference type="EMBL" id="RRD48682.1"/>
    </source>
</evidence>
<dbReference type="Pfam" id="PF09819">
    <property type="entry name" value="ABC_cobalt"/>
    <property type="match status" value="1"/>
</dbReference>
<dbReference type="AlphaFoldDB" id="A0A3P1WQ11"/>
<proteinExistence type="predicted"/>
<gene>
    <name evidence="2" type="ORF">EII35_11580</name>
</gene>
<keyword evidence="1" id="KW-0472">Membrane</keyword>
<keyword evidence="1" id="KW-1133">Transmembrane helix</keyword>
<feature type="transmembrane region" description="Helical" evidence="1">
    <location>
        <begin position="30"/>
        <end position="49"/>
    </location>
</feature>
<feature type="transmembrane region" description="Helical" evidence="1">
    <location>
        <begin position="89"/>
        <end position="114"/>
    </location>
</feature>
<sequence length="200" mass="20557">MSAAEEAATPTIHTSSRAGLQGSVLHTRTLMTVAACAVVGALLIVPLNFVSIAVAISPGGILIMCALMGLWLIPYLLPGALTKKPGAIIIAALILGIISTFTTPAGIGAIVGNLIGGALLEIPLALTLYRQWNWIGYGLGAIVFGLFNSLLYGTMMQIELSFGQVLLGAALSLISCFAAVAVTLTVVRALRRAGVGVTTR</sequence>
<dbReference type="EMBL" id="RQYT01000032">
    <property type="protein sequence ID" value="RRD48682.1"/>
    <property type="molecule type" value="Genomic_DNA"/>
</dbReference>
<dbReference type="OrthoDB" id="3259317at2"/>